<dbReference type="EMBL" id="JBHTAB010000004">
    <property type="protein sequence ID" value="MFC7129798.1"/>
    <property type="molecule type" value="Genomic_DNA"/>
</dbReference>
<keyword evidence="1" id="KW-0472">Membrane</keyword>
<dbReference type="AlphaFoldDB" id="A0ABD5XL44"/>
<dbReference type="Pfam" id="PF23958">
    <property type="entry name" value="DUF7287"/>
    <property type="match status" value="1"/>
</dbReference>
<dbReference type="RefSeq" id="WP_390244477.1">
    <property type="nucleotide sequence ID" value="NZ_JBHTAB010000004.1"/>
</dbReference>
<keyword evidence="1" id="KW-1133">Transmembrane helix</keyword>
<name>A0ABD5XL44_9EURY</name>
<protein>
    <recommendedName>
        <fullName evidence="4">Pilin/flagellin</fullName>
    </recommendedName>
</protein>
<comment type="caution">
    <text evidence="2">The sequence shown here is derived from an EMBL/GenBank/DDBJ whole genome shotgun (WGS) entry which is preliminary data.</text>
</comment>
<keyword evidence="1" id="KW-0812">Transmembrane</keyword>
<proteinExistence type="predicted"/>
<feature type="transmembrane region" description="Helical" evidence="1">
    <location>
        <begin position="21"/>
        <end position="42"/>
    </location>
</feature>
<dbReference type="InterPro" id="IPR056613">
    <property type="entry name" value="DUF7287"/>
</dbReference>
<evidence type="ECO:0000256" key="1">
    <source>
        <dbReference type="SAM" id="Phobius"/>
    </source>
</evidence>
<sequence>MTRRGGRGDGHRETSGRSARAQTTIDFAIGVGIFLLAVAWVVGTIPQILDPFEAEQDRPLVANRAADSLTQRLLVDDENPDVLDAPCTEAFFDGDPPDAPPGDCDYGSPDPNAATGIGASYGLNVTLSRGGSVVETTGEPVPTTRSVVTARRAILLDGDLHELAVRVW</sequence>
<accession>A0ABD5XL44</accession>
<keyword evidence="3" id="KW-1185">Reference proteome</keyword>
<reference evidence="2 3" key="1">
    <citation type="journal article" date="2019" name="Int. J. Syst. Evol. Microbiol.">
        <title>The Global Catalogue of Microorganisms (GCM) 10K type strain sequencing project: providing services to taxonomists for standard genome sequencing and annotation.</title>
        <authorList>
            <consortium name="The Broad Institute Genomics Platform"/>
            <consortium name="The Broad Institute Genome Sequencing Center for Infectious Disease"/>
            <person name="Wu L."/>
            <person name="Ma J."/>
        </authorList>
    </citation>
    <scope>NUCLEOTIDE SEQUENCE [LARGE SCALE GENOMIC DNA]</scope>
    <source>
        <strain evidence="2 3">DSM 26526</strain>
    </source>
</reference>
<gene>
    <name evidence="2" type="ORF">ACFQI8_10345</name>
</gene>
<dbReference type="Proteomes" id="UP001596460">
    <property type="component" value="Unassembled WGS sequence"/>
</dbReference>
<evidence type="ECO:0000313" key="3">
    <source>
        <dbReference type="Proteomes" id="UP001596460"/>
    </source>
</evidence>
<organism evidence="2 3">
    <name type="scientific">Haloferax chudinovii</name>
    <dbReference type="NCBI Taxonomy" id="1109010"/>
    <lineage>
        <taxon>Archaea</taxon>
        <taxon>Methanobacteriati</taxon>
        <taxon>Methanobacteriota</taxon>
        <taxon>Stenosarchaea group</taxon>
        <taxon>Halobacteria</taxon>
        <taxon>Halobacteriales</taxon>
        <taxon>Haloferacaceae</taxon>
        <taxon>Haloferax</taxon>
    </lineage>
</organism>
<evidence type="ECO:0008006" key="4">
    <source>
        <dbReference type="Google" id="ProtNLM"/>
    </source>
</evidence>
<evidence type="ECO:0000313" key="2">
    <source>
        <dbReference type="EMBL" id="MFC7129798.1"/>
    </source>
</evidence>